<organism evidence="1 4">
    <name type="scientific">Adineta ricciae</name>
    <name type="common">Rotifer</name>
    <dbReference type="NCBI Taxonomy" id="249248"/>
    <lineage>
        <taxon>Eukaryota</taxon>
        <taxon>Metazoa</taxon>
        <taxon>Spiralia</taxon>
        <taxon>Gnathifera</taxon>
        <taxon>Rotifera</taxon>
        <taxon>Eurotatoria</taxon>
        <taxon>Bdelloidea</taxon>
        <taxon>Adinetida</taxon>
        <taxon>Adinetidae</taxon>
        <taxon>Adineta</taxon>
    </lineage>
</organism>
<dbReference type="InterPro" id="IPR012337">
    <property type="entry name" value="RNaseH-like_sf"/>
</dbReference>
<dbReference type="SUPFAM" id="SSF53098">
    <property type="entry name" value="Ribonuclease H-like"/>
    <property type="match status" value="1"/>
</dbReference>
<evidence type="ECO:0000313" key="2">
    <source>
        <dbReference type="EMBL" id="CAF1651418.1"/>
    </source>
</evidence>
<reference evidence="1" key="1">
    <citation type="submission" date="2021-02" db="EMBL/GenBank/DDBJ databases">
        <authorList>
            <person name="Nowell W R."/>
        </authorList>
    </citation>
    <scope>NUCLEOTIDE SEQUENCE</scope>
</reference>
<evidence type="ECO:0000313" key="4">
    <source>
        <dbReference type="Proteomes" id="UP000663852"/>
    </source>
</evidence>
<dbReference type="EMBL" id="CAJNOJ010000879">
    <property type="protein sequence ID" value="CAF1530910.1"/>
    <property type="molecule type" value="Genomic_DNA"/>
</dbReference>
<proteinExistence type="predicted"/>
<gene>
    <name evidence="1" type="ORF">EDS130_LOCUS44566</name>
    <name evidence="2" type="ORF">XAT740_LOCUS55048</name>
</gene>
<protein>
    <recommendedName>
        <fullName evidence="5">HAT C-terminal dimerisation domain-containing protein</fullName>
    </recommendedName>
</protein>
<dbReference type="Proteomes" id="UP000663828">
    <property type="component" value="Unassembled WGS sequence"/>
</dbReference>
<dbReference type="EMBL" id="CAJNOR010010142">
    <property type="protein sequence ID" value="CAF1651418.1"/>
    <property type="molecule type" value="Genomic_DNA"/>
</dbReference>
<dbReference type="OrthoDB" id="10057873at2759"/>
<accession>A0A815VD80</accession>
<dbReference type="Proteomes" id="UP000663852">
    <property type="component" value="Unassembled WGS sequence"/>
</dbReference>
<sequence>MLVSIKRKDLCLLTEDYQMLNKLLALLTLFEDVTTITQAEYTPSIAFVAPAVLAICFDLMNEQPNITYTSSLCNTLLNLLISRFGGLLEELGVTMDKSIERKISYELYRDQVFIYSPFLDSKLELNWITEPYLPSETKSIVCEKIKKLIYDHCVTLEHNNGLICSYETQAADDEEQSAIVTTPSSSGKKRKTLFHYIECKTTKKKVDNFGFLKDQILSYLHGDDTDSFFTKSIEYKILNKLGKKALTVPATSSSVERVYSQSGYIFQQQ</sequence>
<evidence type="ECO:0008006" key="5">
    <source>
        <dbReference type="Google" id="ProtNLM"/>
    </source>
</evidence>
<comment type="caution">
    <text evidence="1">The sequence shown here is derived from an EMBL/GenBank/DDBJ whole genome shotgun (WGS) entry which is preliminary data.</text>
</comment>
<evidence type="ECO:0000313" key="1">
    <source>
        <dbReference type="EMBL" id="CAF1530910.1"/>
    </source>
</evidence>
<evidence type="ECO:0000313" key="3">
    <source>
        <dbReference type="Proteomes" id="UP000663828"/>
    </source>
</evidence>
<keyword evidence="3" id="KW-1185">Reference proteome</keyword>
<dbReference type="AlphaFoldDB" id="A0A815VD80"/>
<name>A0A815VD80_ADIRI</name>